<dbReference type="EMBL" id="LN679100">
    <property type="protein sequence ID" value="CEL52306.1"/>
    <property type="molecule type" value="Genomic_DNA"/>
</dbReference>
<gene>
    <name evidence="1" type="ORF">RSOLAG1IB_00846</name>
</gene>
<dbReference type="PANTHER" id="PTHR13520">
    <property type="entry name" value="RAD50-INTERACTING PROTEIN 1 RINT-1"/>
    <property type="match status" value="1"/>
</dbReference>
<dbReference type="PANTHER" id="PTHR13520:SF0">
    <property type="entry name" value="RAD50-INTERACTING PROTEIN 1"/>
    <property type="match status" value="1"/>
</dbReference>
<dbReference type="GO" id="GO:0006888">
    <property type="term" value="P:endoplasmic reticulum to Golgi vesicle-mediated transport"/>
    <property type="evidence" value="ECO:0007669"/>
    <property type="project" value="InterPro"/>
</dbReference>
<evidence type="ECO:0000313" key="2">
    <source>
        <dbReference type="Proteomes" id="UP000059188"/>
    </source>
</evidence>
<name>A0A0B7F2L4_THACB</name>
<protein>
    <submittedName>
        <fullName evidence="1">RAD50-interacting protein 1</fullName>
    </submittedName>
</protein>
<proteinExistence type="predicted"/>
<dbReference type="STRING" id="1108050.A0A0B7F2L4"/>
<dbReference type="Pfam" id="PF04437">
    <property type="entry name" value="RINT1_TIP1"/>
    <property type="match status" value="1"/>
</dbReference>
<dbReference type="GO" id="GO:0006890">
    <property type="term" value="P:retrograde vesicle-mediated transport, Golgi to endoplasmic reticulum"/>
    <property type="evidence" value="ECO:0007669"/>
    <property type="project" value="InterPro"/>
</dbReference>
<dbReference type="InterPro" id="IPR042044">
    <property type="entry name" value="EXOC6PINT-1/Sec15/Tip20_C_dom2"/>
</dbReference>
<dbReference type="OrthoDB" id="407410at2759"/>
<dbReference type="AlphaFoldDB" id="A0A0B7F2L4"/>
<dbReference type="GO" id="GO:0070939">
    <property type="term" value="C:Dsl1/NZR complex"/>
    <property type="evidence" value="ECO:0007669"/>
    <property type="project" value="InterPro"/>
</dbReference>
<dbReference type="Gene3D" id="1.20.58.1420">
    <property type="entry name" value="Dsl1p vesicle tethering complex, Tip20p subunit, domain B"/>
    <property type="match status" value="1"/>
</dbReference>
<dbReference type="GO" id="GO:0060628">
    <property type="term" value="P:regulation of ER to Golgi vesicle-mediated transport"/>
    <property type="evidence" value="ECO:0007669"/>
    <property type="project" value="TreeGrafter"/>
</dbReference>
<evidence type="ECO:0000313" key="1">
    <source>
        <dbReference type="EMBL" id="CEL52306.1"/>
    </source>
</evidence>
<accession>A0A0B7F2L4</accession>
<reference evidence="1 2" key="1">
    <citation type="submission" date="2014-11" db="EMBL/GenBank/DDBJ databases">
        <authorList>
            <person name="Wibberg Daniel"/>
        </authorList>
    </citation>
    <scope>NUCLEOTIDE SEQUENCE [LARGE SCALE GENOMIC DNA]</scope>
    <source>
        <strain evidence="1">Rhizoctonia solani AG1-IB 7/3/14</strain>
    </source>
</reference>
<dbReference type="Proteomes" id="UP000059188">
    <property type="component" value="Unassembled WGS sequence"/>
</dbReference>
<dbReference type="PROSITE" id="PS51386">
    <property type="entry name" value="RINT1_TIP20"/>
    <property type="match status" value="1"/>
</dbReference>
<keyword evidence="2" id="KW-1185">Reference proteome</keyword>
<dbReference type="InterPro" id="IPR007528">
    <property type="entry name" value="RINT1_Tip20"/>
</dbReference>
<sequence length="821" mass="92486">MTSAQIKTLLSPSDASLSETRALEYLDSNFSTWESIEQLSNLDAEVERTRFEAQDLEKRSGESQKVTDTFIFETIQQTKTLLDSAQELSLKRHLIADDILALRDELAPVDPEGKSTLLSELEELHKRISELEGAKSYVQVLERGLRLSEKAVQAIRRPATVLFTTTILDPFRELNSFVSRADSLLTNENSGSETPIIAKFLRDLRSGTWKEIKGVLSNRLAEASEKLSWPLPINLASSSASNMEAFQRTFVDLLSLQAEGEALQTGNESLDNKSERDGLYSLEALVLPIALRFKFHFDGTRPTNRLDKPEWYFTHILNISHEHRGFMEHFIQPLLDKSSFHDVNAQNEFTRLLFPILARKIRKSVPQLLAQPSLLAHTIYQALLFDAAVRESGFTLANTWEQRETKQHKAKEWPGVADIILSHKSWFDQWMDAERHFTEHQYNEIIISPDAFAFSNDGNEDYQQTDVRPTNSARRIKALLEQVTERYQPLPHYNQRARFLITVQVPILETYYGRISSSLDAFETLSSSFVRAVPGALAGQVGAGVDARKLTSGHEGLQRLLKAYASASAIKGAMQEWGDSIFFLELWTEINERSALRAKVDAHPSLPQTTPASVAEEVHGTLFDELISQYTSIVVRAEDMMVRHVCSEVEGELRGYFSKQWEANNDADEELVAIPATLVSPLTTLTTHISLLVKTLPSSTAASLYRRIASSIASHILQRSVLHFGHGRMIPSRGTVFAREVCLWVEASQMAMPNRRVEAPWQRLLDGAKLVSIPEGPEFEAAKNAAWRASDEQFAEFTETIGVRSLSRKDIQDALRARSDC</sequence>
<organism evidence="1 2">
    <name type="scientific">Thanatephorus cucumeris (strain AG1-IB / isolate 7/3/14)</name>
    <name type="common">Lettuce bottom rot fungus</name>
    <name type="synonym">Rhizoctonia solani</name>
    <dbReference type="NCBI Taxonomy" id="1108050"/>
    <lineage>
        <taxon>Eukaryota</taxon>
        <taxon>Fungi</taxon>
        <taxon>Dikarya</taxon>
        <taxon>Basidiomycota</taxon>
        <taxon>Agaricomycotina</taxon>
        <taxon>Agaricomycetes</taxon>
        <taxon>Cantharellales</taxon>
        <taxon>Ceratobasidiaceae</taxon>
        <taxon>Rhizoctonia</taxon>
        <taxon>Rhizoctonia solani AG-1</taxon>
    </lineage>
</organism>
<dbReference type="Gene3D" id="1.20.58.670">
    <property type="entry name" value="Dsl1p vesicle tethering complex, Tip20p subunit, domain D"/>
    <property type="match status" value="1"/>
</dbReference>
<dbReference type="InterPro" id="IPR042042">
    <property type="entry name" value="Tip20p_domB"/>
</dbReference>